<dbReference type="GO" id="GO:0008233">
    <property type="term" value="F:peptidase activity"/>
    <property type="evidence" value="ECO:0007669"/>
    <property type="project" value="UniProtKB-KW"/>
</dbReference>
<feature type="compositionally biased region" description="Low complexity" evidence="1">
    <location>
        <begin position="202"/>
        <end position="226"/>
    </location>
</feature>
<feature type="compositionally biased region" description="Acidic residues" evidence="1">
    <location>
        <begin position="286"/>
        <end position="301"/>
    </location>
</feature>
<feature type="region of interest" description="Disordered" evidence="1">
    <location>
        <begin position="182"/>
        <end position="229"/>
    </location>
</feature>
<evidence type="ECO:0000256" key="1">
    <source>
        <dbReference type="SAM" id="MobiDB-lite"/>
    </source>
</evidence>
<sequence>MPEVCFAFDKQTARSFDADGRMRVRDCILSTAEVNPYRGREVVGYADLGLDPNRVYDLYRDPTELGHPDTLKSFEGLPLMIKHVAQTADNPRKEYVGGSVHNVRFDGKHLRGDLLVWDGHAIDLIESDELSDLSCGYRYVPVMRSGDADGQAYDGRMTAIRGNHVALVDDGRASGAHVADAAFREPRAPNPTLNGDNAMPFPENEQPGAGAPPAAGAQPADAAPAGAEGGGNELATIGAALKQLVEQNAQAHAAILQKLEQLGGGAAPAPGAQDGEPDGVRSPQGSEDDEMPGAEDNEEEGPTPRADDEHESAEDNELNPAGGENPTVKPNPHEGYAARGEAPPFGAMDAKSVRTAIDTAVANERKRAAAVEQAKRDVRYVLGGDIALDSASQIYREALTQIGVDVSQVAKGSERAAWQAASAASVAAAHGRTIQPAHAMDSAGANEAASRIDANLAKIKVRG</sequence>
<keyword evidence="2" id="KW-0645">Protease</keyword>
<organism evidence="2 3">
    <name type="scientific">Burkholderia phage BcepNY3</name>
    <dbReference type="NCBI Taxonomy" id="2881397"/>
    <lineage>
        <taxon>Viruses</taxon>
        <taxon>Duplodnaviria</taxon>
        <taxon>Heunggongvirae</taxon>
        <taxon>Uroviricota</taxon>
        <taxon>Caudoviricetes</taxon>
        <taxon>Naesvirus</taxon>
        <taxon>Naesvirus bcepNY3</taxon>
    </lineage>
</organism>
<dbReference type="Pfam" id="PF09979">
    <property type="entry name" value="DUF2213"/>
    <property type="match status" value="1"/>
</dbReference>
<keyword evidence="2" id="KW-0378">Hydrolase</keyword>
<dbReference type="GeneID" id="5291025"/>
<evidence type="ECO:0000313" key="3">
    <source>
        <dbReference type="Proteomes" id="UP000001998"/>
    </source>
</evidence>
<gene>
    <name evidence="2" type="ORF">BcepNY3gene13</name>
</gene>
<evidence type="ECO:0000313" key="2">
    <source>
        <dbReference type="EMBL" id="ABR10547.1"/>
    </source>
</evidence>
<dbReference type="Proteomes" id="UP000001998">
    <property type="component" value="Segment"/>
</dbReference>
<dbReference type="KEGG" id="vg:5291025"/>
<accession>A6N3C0</accession>
<name>A6N3C0_9CAUD</name>
<dbReference type="InterPro" id="IPR016913">
    <property type="entry name" value="UCP029215"/>
</dbReference>
<keyword evidence="3" id="KW-1185">Reference proteome</keyword>
<proteinExistence type="predicted"/>
<protein>
    <submittedName>
        <fullName evidence="2">Prohead protease</fullName>
    </submittedName>
</protein>
<dbReference type="RefSeq" id="YP_001294850.1">
    <property type="nucleotide sequence ID" value="NC_009604.1"/>
</dbReference>
<reference evidence="2 3" key="1">
    <citation type="submission" date="2007-05" db="EMBL/GenBank/DDBJ databases">
        <title>Complete genomic sequence of phage BcepNY3, a new member of the Burkholderia phage Bcep781 family.</title>
        <authorList>
            <person name="Summer E.J."/>
            <person name="Orchard R.C."/>
            <person name="Attenhofer K."/>
            <person name="Coffey A."/>
            <person name="Gill J.J."/>
            <person name="Gonzalez C.F."/>
            <person name="Young R."/>
        </authorList>
    </citation>
    <scope>NUCLEOTIDE SEQUENCE [LARGE SCALE GENOMIC DNA]</scope>
</reference>
<dbReference type="EMBL" id="EF602154">
    <property type="protein sequence ID" value="ABR10547.1"/>
    <property type="molecule type" value="Genomic_DNA"/>
</dbReference>
<dbReference type="GO" id="GO:0006508">
    <property type="term" value="P:proteolysis"/>
    <property type="evidence" value="ECO:0007669"/>
    <property type="project" value="UniProtKB-KW"/>
</dbReference>
<feature type="region of interest" description="Disordered" evidence="1">
    <location>
        <begin position="264"/>
        <end position="347"/>
    </location>
</feature>